<dbReference type="PANTHER" id="PTHR43792">
    <property type="entry name" value="GNAT FAMILY, PUTATIVE (AFU_ORTHOLOGUE AFUA_3G00765)-RELATED-RELATED"/>
    <property type="match status" value="1"/>
</dbReference>
<dbReference type="EMBL" id="JAQQXS010000002">
    <property type="protein sequence ID" value="MDC8784198.1"/>
    <property type="molecule type" value="Genomic_DNA"/>
</dbReference>
<keyword evidence="1" id="KW-0808">Transferase</keyword>
<dbReference type="InterPro" id="IPR000182">
    <property type="entry name" value="GNAT_dom"/>
</dbReference>
<organism evidence="5 6">
    <name type="scientific">Roseateles koreensis</name>
    <dbReference type="NCBI Taxonomy" id="2987526"/>
    <lineage>
        <taxon>Bacteria</taxon>
        <taxon>Pseudomonadati</taxon>
        <taxon>Pseudomonadota</taxon>
        <taxon>Betaproteobacteria</taxon>
        <taxon>Burkholderiales</taxon>
        <taxon>Sphaerotilaceae</taxon>
        <taxon>Roseateles</taxon>
    </lineage>
</organism>
<dbReference type="RefSeq" id="WP_273595308.1">
    <property type="nucleotide sequence ID" value="NZ_JAQQXS010000002.1"/>
</dbReference>
<name>A0ABT5KMQ2_9BURK</name>
<reference evidence="5 6" key="1">
    <citation type="submission" date="2022-10" db="EMBL/GenBank/DDBJ databases">
        <title>paucibacter sp. hw8 Genome sequencing.</title>
        <authorList>
            <person name="Park S."/>
        </authorList>
    </citation>
    <scope>NUCLEOTIDE SEQUENCE [LARGE SCALE GENOMIC DNA]</scope>
    <source>
        <strain evidence="6">hw8</strain>
    </source>
</reference>
<evidence type="ECO:0000313" key="6">
    <source>
        <dbReference type="Proteomes" id="UP001219862"/>
    </source>
</evidence>
<evidence type="ECO:0000259" key="4">
    <source>
        <dbReference type="PROSITE" id="PS51186"/>
    </source>
</evidence>
<dbReference type="Gene3D" id="3.40.630.30">
    <property type="match status" value="1"/>
</dbReference>
<comment type="caution">
    <text evidence="5">The sequence shown here is derived from an EMBL/GenBank/DDBJ whole genome shotgun (WGS) entry which is preliminary data.</text>
</comment>
<dbReference type="SUPFAM" id="SSF55729">
    <property type="entry name" value="Acyl-CoA N-acyltransferases (Nat)"/>
    <property type="match status" value="1"/>
</dbReference>
<protein>
    <submittedName>
        <fullName evidence="5">GNAT family protein</fullName>
    </submittedName>
</protein>
<dbReference type="PANTHER" id="PTHR43792:SF8">
    <property type="entry name" value="[RIBOSOMAL PROTEIN US5]-ALANINE N-ACETYLTRANSFERASE"/>
    <property type="match status" value="1"/>
</dbReference>
<feature type="domain" description="N-acetyltransferase" evidence="4">
    <location>
        <begin position="5"/>
        <end position="174"/>
    </location>
</feature>
<keyword evidence="6" id="KW-1185">Reference proteome</keyword>
<dbReference type="PROSITE" id="PS51186">
    <property type="entry name" value="GNAT"/>
    <property type="match status" value="1"/>
</dbReference>
<evidence type="ECO:0000256" key="3">
    <source>
        <dbReference type="ARBA" id="ARBA00038502"/>
    </source>
</evidence>
<dbReference type="Pfam" id="PF13302">
    <property type="entry name" value="Acetyltransf_3"/>
    <property type="match status" value="1"/>
</dbReference>
<sequence length="178" mass="19569">MAPAITVSLSAPELADVDELLAFELDNRAFFESMINARPADYYSAEGVRAGIAAAQDDAQTDRSYQFLLRDESGVLVGRVNLSQVRRQHFHAAMLGYRIGQAHQGRGFAKAAVAQVLAHAFQTLGLARVEATARSDNPGSLGVLRSNGFDQFGHSRRSFELNGVWHDLLHFERHAKAF</sequence>
<proteinExistence type="inferred from homology"/>
<dbReference type="InterPro" id="IPR051531">
    <property type="entry name" value="N-acetyltransferase"/>
</dbReference>
<keyword evidence="2" id="KW-0012">Acyltransferase</keyword>
<dbReference type="InterPro" id="IPR016181">
    <property type="entry name" value="Acyl_CoA_acyltransferase"/>
</dbReference>
<evidence type="ECO:0000256" key="1">
    <source>
        <dbReference type="ARBA" id="ARBA00022679"/>
    </source>
</evidence>
<comment type="similarity">
    <text evidence="3">Belongs to the acetyltransferase family. RimJ subfamily.</text>
</comment>
<dbReference type="Proteomes" id="UP001219862">
    <property type="component" value="Unassembled WGS sequence"/>
</dbReference>
<evidence type="ECO:0000256" key="2">
    <source>
        <dbReference type="ARBA" id="ARBA00023315"/>
    </source>
</evidence>
<accession>A0ABT5KMQ2</accession>
<evidence type="ECO:0000313" key="5">
    <source>
        <dbReference type="EMBL" id="MDC8784198.1"/>
    </source>
</evidence>
<gene>
    <name evidence="5" type="ORF">PRZ01_03195</name>
</gene>